<accession>A0A0A8Z4X6</accession>
<organism evidence="1">
    <name type="scientific">Arundo donax</name>
    <name type="common">Giant reed</name>
    <name type="synonym">Donax arundinaceus</name>
    <dbReference type="NCBI Taxonomy" id="35708"/>
    <lineage>
        <taxon>Eukaryota</taxon>
        <taxon>Viridiplantae</taxon>
        <taxon>Streptophyta</taxon>
        <taxon>Embryophyta</taxon>
        <taxon>Tracheophyta</taxon>
        <taxon>Spermatophyta</taxon>
        <taxon>Magnoliopsida</taxon>
        <taxon>Liliopsida</taxon>
        <taxon>Poales</taxon>
        <taxon>Poaceae</taxon>
        <taxon>PACMAD clade</taxon>
        <taxon>Arundinoideae</taxon>
        <taxon>Arundineae</taxon>
        <taxon>Arundo</taxon>
    </lineage>
</organism>
<reference evidence="1" key="2">
    <citation type="journal article" date="2015" name="Data Brief">
        <title>Shoot transcriptome of the giant reed, Arundo donax.</title>
        <authorList>
            <person name="Barrero R.A."/>
            <person name="Guerrero F.D."/>
            <person name="Moolhuijzen P."/>
            <person name="Goolsby J.A."/>
            <person name="Tidwell J."/>
            <person name="Bellgard S.E."/>
            <person name="Bellgard M.I."/>
        </authorList>
    </citation>
    <scope>NUCLEOTIDE SEQUENCE</scope>
    <source>
        <tissue evidence="1">Shoot tissue taken approximately 20 cm above the soil surface</tissue>
    </source>
</reference>
<sequence>MHFENTKNPSCADLFTISSLIKSWIWQCLGRPNSFFTTTCNKLRCTS</sequence>
<protein>
    <submittedName>
        <fullName evidence="1">Uncharacterized protein</fullName>
    </submittedName>
</protein>
<proteinExistence type="predicted"/>
<dbReference type="AlphaFoldDB" id="A0A0A8Z4X6"/>
<reference evidence="1" key="1">
    <citation type="submission" date="2014-09" db="EMBL/GenBank/DDBJ databases">
        <authorList>
            <person name="Magalhaes I.L.F."/>
            <person name="Oliveira U."/>
            <person name="Santos F.R."/>
            <person name="Vidigal T.H.D.A."/>
            <person name="Brescovit A.D."/>
            <person name="Santos A.J."/>
        </authorList>
    </citation>
    <scope>NUCLEOTIDE SEQUENCE</scope>
    <source>
        <tissue evidence="1">Shoot tissue taken approximately 20 cm above the soil surface</tissue>
    </source>
</reference>
<evidence type="ECO:0000313" key="1">
    <source>
        <dbReference type="EMBL" id="JAD31790.1"/>
    </source>
</evidence>
<dbReference type="EMBL" id="GBRH01266105">
    <property type="protein sequence ID" value="JAD31790.1"/>
    <property type="molecule type" value="Transcribed_RNA"/>
</dbReference>
<name>A0A0A8Z4X6_ARUDO</name>